<evidence type="ECO:0000313" key="3">
    <source>
        <dbReference type="EMBL" id="TYH63513.1"/>
    </source>
</evidence>
<comment type="similarity">
    <text evidence="1">Belongs to the protein kinase superfamily. ADCK protein kinase family.</text>
</comment>
<evidence type="ECO:0000256" key="1">
    <source>
        <dbReference type="ARBA" id="ARBA00009670"/>
    </source>
</evidence>
<dbReference type="InterPro" id="IPR011009">
    <property type="entry name" value="Kinase-like_dom_sf"/>
</dbReference>
<dbReference type="PANTHER" id="PTHR10566:SF113">
    <property type="entry name" value="PROTEIN ACTIVITY OF BC1 COMPLEX KINASE 7, CHLOROPLASTIC"/>
    <property type="match status" value="1"/>
</dbReference>
<dbReference type="GO" id="GO:0046467">
    <property type="term" value="P:membrane lipid biosynthetic process"/>
    <property type="evidence" value="ECO:0007669"/>
    <property type="project" value="TreeGrafter"/>
</dbReference>
<dbReference type="Pfam" id="PF03109">
    <property type="entry name" value="ABC1"/>
    <property type="match status" value="1"/>
</dbReference>
<reference evidence="3 4" key="1">
    <citation type="submission" date="2019-07" db="EMBL/GenBank/DDBJ databases">
        <title>WGS assembly of Gossypium tomentosum.</title>
        <authorList>
            <person name="Chen Z.J."/>
            <person name="Sreedasyam A."/>
            <person name="Ando A."/>
            <person name="Song Q."/>
            <person name="De L."/>
            <person name="Hulse-Kemp A."/>
            <person name="Ding M."/>
            <person name="Ye W."/>
            <person name="Kirkbride R."/>
            <person name="Jenkins J."/>
            <person name="Plott C."/>
            <person name="Lovell J."/>
            <person name="Lin Y.-M."/>
            <person name="Vaughn R."/>
            <person name="Liu B."/>
            <person name="Li W."/>
            <person name="Simpson S."/>
            <person name="Scheffler B."/>
            <person name="Saski C."/>
            <person name="Grover C."/>
            <person name="Hu G."/>
            <person name="Conover J."/>
            <person name="Carlson J."/>
            <person name="Shu S."/>
            <person name="Boston L."/>
            <person name="Williams M."/>
            <person name="Peterson D."/>
            <person name="Mcgee K."/>
            <person name="Jones D."/>
            <person name="Wendel J."/>
            <person name="Stelly D."/>
            <person name="Grimwood J."/>
            <person name="Schmutz J."/>
        </authorList>
    </citation>
    <scope>NUCLEOTIDE SEQUENCE [LARGE SCALE GENOMIC DNA]</scope>
    <source>
        <strain evidence="3">7179.01</strain>
    </source>
</reference>
<evidence type="ECO:0000313" key="4">
    <source>
        <dbReference type="Proteomes" id="UP000322667"/>
    </source>
</evidence>
<dbReference type="CDD" id="cd05121">
    <property type="entry name" value="ABC1_ADCK3-like"/>
    <property type="match status" value="1"/>
</dbReference>
<evidence type="ECO:0000259" key="2">
    <source>
        <dbReference type="Pfam" id="PF03109"/>
    </source>
</evidence>
<sequence>MTVILASHSCYSCNYEMMNQGRAVGKSFRFQVEMQQTEPTPKVGINGRAVKMVPASEVVKRQAPATRKVEQVNGVKQVINGNGASIVRRKNSPSLVKMPISRVSKDLPPLEELKILPSDENFSWANENYSSLQRSIDVWSFVISLRVRVLLDNAKWAYAGGFTEDKQKKRRRTTASWLRERVLQLGPTFIKLGQLSSTRSDLFPREFVDELAKLQDKVPAFSPKKARGFIEKELGAPIHVLFKEFEDQPIAAASLGQVHRAVLHNGEKVVVKVQRPGLKKLFDIDLRNLKLIAEYFQNSETLGGPSRDWVGIYEECSTILYQEIDYINEGKNADRFCRDFRNIKWVRVPMVFWDYTATKVLTLEFVPGIKINQLDALDARGYNRSRISSHAIEAYLIQILRTGFFHADPHPGNLAIDVDESIIYYDFGMMGEIKSFTRERLLELFYAVYEKDAKKVMKSLIDLGALQPTGDLSSVRRSVQFFLDNLLDQRPDQDTTLAAIGEDLFAIAQDQPFRFPSTFTFVLRAFSTLEGIGYILDPNFSFAKIAAPYAQELLDIRQRQRTGSQLVQEIRKQADDARSYTMSMPYRVQRIEEILKQLESGDLRLRVRVLENFLTV</sequence>
<dbReference type="AlphaFoldDB" id="A0A5D2KBT2"/>
<dbReference type="InterPro" id="IPR050154">
    <property type="entry name" value="UbiB_kinase"/>
</dbReference>
<dbReference type="SUPFAM" id="SSF56112">
    <property type="entry name" value="Protein kinase-like (PK-like)"/>
    <property type="match status" value="1"/>
</dbReference>
<feature type="domain" description="ABC1 atypical kinase-like" evidence="2">
    <location>
        <begin position="213"/>
        <end position="459"/>
    </location>
</feature>
<keyword evidence="4" id="KW-1185">Reference proteome</keyword>
<proteinExistence type="inferred from homology"/>
<organism evidence="3 4">
    <name type="scientific">Gossypium tomentosum</name>
    <name type="common">Hawaiian cotton</name>
    <name type="synonym">Gossypium sandvicense</name>
    <dbReference type="NCBI Taxonomy" id="34277"/>
    <lineage>
        <taxon>Eukaryota</taxon>
        <taxon>Viridiplantae</taxon>
        <taxon>Streptophyta</taxon>
        <taxon>Embryophyta</taxon>
        <taxon>Tracheophyta</taxon>
        <taxon>Spermatophyta</taxon>
        <taxon>Magnoliopsida</taxon>
        <taxon>eudicotyledons</taxon>
        <taxon>Gunneridae</taxon>
        <taxon>Pentapetalae</taxon>
        <taxon>rosids</taxon>
        <taxon>malvids</taxon>
        <taxon>Malvales</taxon>
        <taxon>Malvaceae</taxon>
        <taxon>Malvoideae</taxon>
        <taxon>Gossypium</taxon>
    </lineage>
</organism>
<dbReference type="Proteomes" id="UP000322667">
    <property type="component" value="Chromosome D07"/>
</dbReference>
<dbReference type="InterPro" id="IPR004147">
    <property type="entry name" value="ABC1_dom"/>
</dbReference>
<dbReference type="PANTHER" id="PTHR10566">
    <property type="entry name" value="CHAPERONE-ACTIVITY OF BC1 COMPLEX CABC1 -RELATED"/>
    <property type="match status" value="1"/>
</dbReference>
<protein>
    <recommendedName>
        <fullName evidence="2">ABC1 atypical kinase-like domain-containing protein</fullName>
    </recommendedName>
</protein>
<gene>
    <name evidence="3" type="ORF">ES332_D07G197700v1</name>
</gene>
<dbReference type="GO" id="GO:1901031">
    <property type="term" value="P:regulation of response to reactive oxygen species"/>
    <property type="evidence" value="ECO:0007669"/>
    <property type="project" value="TreeGrafter"/>
</dbReference>
<dbReference type="GO" id="GO:0016020">
    <property type="term" value="C:membrane"/>
    <property type="evidence" value="ECO:0007669"/>
    <property type="project" value="GOC"/>
</dbReference>
<accession>A0A5D2KBT2</accession>
<dbReference type="EMBL" id="CM017629">
    <property type="protein sequence ID" value="TYH63513.1"/>
    <property type="molecule type" value="Genomic_DNA"/>
</dbReference>
<name>A0A5D2KBT2_GOSTO</name>